<evidence type="ECO:0000313" key="2">
    <source>
        <dbReference type="EMBL" id="TCT02981.1"/>
    </source>
</evidence>
<accession>A0A4R3LRP6</accession>
<keyword evidence="3" id="KW-1185">Reference proteome</keyword>
<organism evidence="2 3">
    <name type="scientific">Aquabacter spiritensis</name>
    <dbReference type="NCBI Taxonomy" id="933073"/>
    <lineage>
        <taxon>Bacteria</taxon>
        <taxon>Pseudomonadati</taxon>
        <taxon>Pseudomonadota</taxon>
        <taxon>Alphaproteobacteria</taxon>
        <taxon>Hyphomicrobiales</taxon>
        <taxon>Xanthobacteraceae</taxon>
        <taxon>Aquabacter</taxon>
    </lineage>
</organism>
<keyword evidence="1" id="KW-1133">Transmembrane helix</keyword>
<keyword evidence="1" id="KW-0812">Transmembrane</keyword>
<reference evidence="2 3" key="1">
    <citation type="submission" date="2019-03" db="EMBL/GenBank/DDBJ databases">
        <title>Genomic Encyclopedia of Type Strains, Phase IV (KMG-IV): sequencing the most valuable type-strain genomes for metagenomic binning, comparative biology and taxonomic classification.</title>
        <authorList>
            <person name="Goeker M."/>
        </authorList>
    </citation>
    <scope>NUCLEOTIDE SEQUENCE [LARGE SCALE GENOMIC DNA]</scope>
    <source>
        <strain evidence="2 3">DSM 9035</strain>
    </source>
</reference>
<dbReference type="InterPro" id="IPR025333">
    <property type="entry name" value="DUF4239"/>
</dbReference>
<keyword evidence="1" id="KW-0472">Membrane</keyword>
<feature type="transmembrane region" description="Helical" evidence="1">
    <location>
        <begin position="181"/>
        <end position="201"/>
    </location>
</feature>
<evidence type="ECO:0000313" key="3">
    <source>
        <dbReference type="Proteomes" id="UP000294664"/>
    </source>
</evidence>
<dbReference type="Pfam" id="PF14023">
    <property type="entry name" value="Bestrophin-like"/>
    <property type="match status" value="1"/>
</dbReference>
<dbReference type="RefSeq" id="WP_132033496.1">
    <property type="nucleotide sequence ID" value="NZ_SMAI01000011.1"/>
</dbReference>
<gene>
    <name evidence="2" type="ORF">EDC64_111153</name>
</gene>
<dbReference type="Proteomes" id="UP000294664">
    <property type="component" value="Unassembled WGS sequence"/>
</dbReference>
<evidence type="ECO:0000256" key="1">
    <source>
        <dbReference type="SAM" id="Phobius"/>
    </source>
</evidence>
<protein>
    <submittedName>
        <fullName evidence="2">Uncharacterized protein DUF4239</fullName>
    </submittedName>
</protein>
<dbReference type="OrthoDB" id="4760162at2"/>
<dbReference type="EMBL" id="SMAI01000011">
    <property type="protein sequence ID" value="TCT02981.1"/>
    <property type="molecule type" value="Genomic_DNA"/>
</dbReference>
<sequence>MTPWILAGAAFLAMALAGGGAMLIARRLPIDWRGEGSIENLKTSIAMVATMSSLLLGLMVNSSRYNLSEAYSDVQKYAAALQITDLDLLSYGPAACPLRLTLHTYTHELLAENWDSVTAFSANMIAEDALQTLLRFDGQIRALETVTAGQEARRNSLLAASRQLLEYRWKVTGVARTATPVNLIVVVICWFALIFAYSGLFAPANPLVIGGHILAMATIAAAIFLVTEMGEPFAGAIQVSPAPIQRLLHRMEAVPCPSAARLLEGVRPG</sequence>
<proteinExistence type="predicted"/>
<dbReference type="AlphaFoldDB" id="A0A4R3LRP6"/>
<feature type="transmembrane region" description="Helical" evidence="1">
    <location>
        <begin position="207"/>
        <end position="226"/>
    </location>
</feature>
<feature type="transmembrane region" description="Helical" evidence="1">
    <location>
        <begin position="41"/>
        <end position="60"/>
    </location>
</feature>
<name>A0A4R3LRP6_9HYPH</name>
<comment type="caution">
    <text evidence="2">The sequence shown here is derived from an EMBL/GenBank/DDBJ whole genome shotgun (WGS) entry which is preliminary data.</text>
</comment>